<comment type="caution">
    <text evidence="8">The sequence shown here is derived from an EMBL/GenBank/DDBJ whole genome shotgun (WGS) entry which is preliminary data.</text>
</comment>
<comment type="catalytic activity">
    <reaction evidence="6">
        <text>L-methionyl-[protein] + [thioredoxin]-disulfide + H2O = L-methionyl-(R)-S-oxide-[protein] + [thioredoxin]-dithiol</text>
        <dbReference type="Rhea" id="RHEA:24164"/>
        <dbReference type="Rhea" id="RHEA-COMP:10698"/>
        <dbReference type="Rhea" id="RHEA-COMP:10700"/>
        <dbReference type="Rhea" id="RHEA-COMP:12313"/>
        <dbReference type="Rhea" id="RHEA-COMP:12314"/>
        <dbReference type="ChEBI" id="CHEBI:15377"/>
        <dbReference type="ChEBI" id="CHEBI:16044"/>
        <dbReference type="ChEBI" id="CHEBI:29950"/>
        <dbReference type="ChEBI" id="CHEBI:45764"/>
        <dbReference type="ChEBI" id="CHEBI:50058"/>
        <dbReference type="EC" id="1.8.4.12"/>
    </reaction>
</comment>
<evidence type="ECO:0000313" key="9">
    <source>
        <dbReference type="Proteomes" id="UP000265768"/>
    </source>
</evidence>
<keyword evidence="3" id="KW-0479">Metal-binding</keyword>
<dbReference type="GO" id="GO:0033743">
    <property type="term" value="F:peptide-methionine (R)-S-oxide reductase activity"/>
    <property type="evidence" value="ECO:0007669"/>
    <property type="project" value="UniProtKB-EC"/>
</dbReference>
<dbReference type="PANTHER" id="PTHR10173">
    <property type="entry name" value="METHIONINE SULFOXIDE REDUCTASE"/>
    <property type="match status" value="1"/>
</dbReference>
<dbReference type="InterPro" id="IPR011057">
    <property type="entry name" value="Mss4-like_sf"/>
</dbReference>
<dbReference type="InterPro" id="IPR002579">
    <property type="entry name" value="Met_Sox_Rdtase_MsrB_dom"/>
</dbReference>
<dbReference type="Gene3D" id="2.170.150.20">
    <property type="entry name" value="Peptide methionine sulfoxide reductase"/>
    <property type="match status" value="1"/>
</dbReference>
<evidence type="ECO:0000256" key="6">
    <source>
        <dbReference type="ARBA" id="ARBA00048488"/>
    </source>
</evidence>
<dbReference type="OrthoDB" id="9785497at2"/>
<dbReference type="SUPFAM" id="SSF51316">
    <property type="entry name" value="Mss4-like"/>
    <property type="match status" value="1"/>
</dbReference>
<dbReference type="GO" id="GO:0006979">
    <property type="term" value="P:response to oxidative stress"/>
    <property type="evidence" value="ECO:0007669"/>
    <property type="project" value="InterPro"/>
</dbReference>
<dbReference type="Pfam" id="PF01641">
    <property type="entry name" value="SelR"/>
    <property type="match status" value="1"/>
</dbReference>
<evidence type="ECO:0000259" key="7">
    <source>
        <dbReference type="PROSITE" id="PS51790"/>
    </source>
</evidence>
<dbReference type="GO" id="GO:0046872">
    <property type="term" value="F:metal ion binding"/>
    <property type="evidence" value="ECO:0007669"/>
    <property type="project" value="UniProtKB-KW"/>
</dbReference>
<keyword evidence="9" id="KW-1185">Reference proteome</keyword>
<dbReference type="PANTHER" id="PTHR10173:SF52">
    <property type="entry name" value="METHIONINE-R-SULFOXIDE REDUCTASE B1"/>
    <property type="match status" value="1"/>
</dbReference>
<name>A0A3A4B7K6_9ACTN</name>
<dbReference type="RefSeq" id="WP_119925511.1">
    <property type="nucleotide sequence ID" value="NZ_QZEY01000002.1"/>
</dbReference>
<evidence type="ECO:0000256" key="1">
    <source>
        <dbReference type="ARBA" id="ARBA00001947"/>
    </source>
</evidence>
<dbReference type="Proteomes" id="UP000265768">
    <property type="component" value="Unassembled WGS sequence"/>
</dbReference>
<evidence type="ECO:0000313" key="8">
    <source>
        <dbReference type="EMBL" id="RJL34211.1"/>
    </source>
</evidence>
<dbReference type="NCBIfam" id="TIGR00357">
    <property type="entry name" value="peptide-methionine (R)-S-oxide reductase MsrB"/>
    <property type="match status" value="1"/>
</dbReference>
<evidence type="ECO:0000256" key="5">
    <source>
        <dbReference type="ARBA" id="ARBA00023002"/>
    </source>
</evidence>
<dbReference type="EC" id="1.8.4.12" evidence="2"/>
<reference evidence="8 9" key="1">
    <citation type="submission" date="2018-09" db="EMBL/GenBank/DDBJ databases">
        <title>YIM 75507 draft genome.</title>
        <authorList>
            <person name="Tang S."/>
            <person name="Feng Y."/>
        </authorList>
    </citation>
    <scope>NUCLEOTIDE SEQUENCE [LARGE SCALE GENOMIC DNA]</scope>
    <source>
        <strain evidence="8 9">YIM 75507</strain>
    </source>
</reference>
<dbReference type="GO" id="GO:0005737">
    <property type="term" value="C:cytoplasm"/>
    <property type="evidence" value="ECO:0007669"/>
    <property type="project" value="TreeGrafter"/>
</dbReference>
<keyword evidence="5 8" id="KW-0560">Oxidoreductase</keyword>
<dbReference type="PROSITE" id="PS51790">
    <property type="entry name" value="MSRB"/>
    <property type="match status" value="1"/>
</dbReference>
<dbReference type="FunFam" id="2.170.150.20:FF:000009">
    <property type="entry name" value="Peptide-methionine (R)-S-oxide reductase"/>
    <property type="match status" value="1"/>
</dbReference>
<dbReference type="EMBL" id="QZEY01000002">
    <property type="protein sequence ID" value="RJL34211.1"/>
    <property type="molecule type" value="Genomic_DNA"/>
</dbReference>
<dbReference type="AlphaFoldDB" id="A0A3A4B7K6"/>
<dbReference type="GO" id="GO:0030091">
    <property type="term" value="P:protein repair"/>
    <property type="evidence" value="ECO:0007669"/>
    <property type="project" value="InterPro"/>
</dbReference>
<comment type="cofactor">
    <cofactor evidence="1">
        <name>Zn(2+)</name>
        <dbReference type="ChEBI" id="CHEBI:29105"/>
    </cofactor>
</comment>
<accession>A0A3A4B7K6</accession>
<evidence type="ECO:0000256" key="3">
    <source>
        <dbReference type="ARBA" id="ARBA00022723"/>
    </source>
</evidence>
<organism evidence="8 9">
    <name type="scientific">Bailinhaonella thermotolerans</name>
    <dbReference type="NCBI Taxonomy" id="1070861"/>
    <lineage>
        <taxon>Bacteria</taxon>
        <taxon>Bacillati</taxon>
        <taxon>Actinomycetota</taxon>
        <taxon>Actinomycetes</taxon>
        <taxon>Streptosporangiales</taxon>
        <taxon>Streptosporangiaceae</taxon>
        <taxon>Bailinhaonella</taxon>
    </lineage>
</organism>
<proteinExistence type="predicted"/>
<feature type="domain" description="MsrB" evidence="7">
    <location>
        <begin position="8"/>
        <end position="132"/>
    </location>
</feature>
<dbReference type="InterPro" id="IPR028427">
    <property type="entry name" value="Met_Sox_Rdtase_MsrB"/>
</dbReference>
<protein>
    <recommendedName>
        <fullName evidence="2">peptide-methionine (R)-S-oxide reductase</fullName>
        <ecNumber evidence="2">1.8.4.12</ecNumber>
    </recommendedName>
</protein>
<sequence>MDKVVKSEAEWRKELTPEEYRVLRQAGTEAPWTGEYVDTKTVGVYRCRACGNELFRSETKFDSHCGWPSFFAPADSDAVTLHEDTSLGMTRTEVRCARCDSHLGHVFHGEGYPTPTDDRYCINSISVTLEPAGE</sequence>
<gene>
    <name evidence="8" type="primary">msrB</name>
    <name evidence="8" type="ORF">D5H75_06995</name>
</gene>
<keyword evidence="4" id="KW-0862">Zinc</keyword>
<evidence type="ECO:0000256" key="4">
    <source>
        <dbReference type="ARBA" id="ARBA00022833"/>
    </source>
</evidence>
<evidence type="ECO:0000256" key="2">
    <source>
        <dbReference type="ARBA" id="ARBA00012499"/>
    </source>
</evidence>